<evidence type="ECO:0000313" key="3">
    <source>
        <dbReference type="Proteomes" id="UP000515728"/>
    </source>
</evidence>
<proteinExistence type="predicted"/>
<reference evidence="2 3" key="1">
    <citation type="submission" date="2020-08" db="EMBL/GenBank/DDBJ databases">
        <authorList>
            <person name="Mo P."/>
        </authorList>
    </citation>
    <scope>NUCLEOTIDE SEQUENCE [LARGE SCALE GENOMIC DNA]</scope>
    <source>
        <strain evidence="2 3">CGMCC 4.1532</strain>
    </source>
</reference>
<dbReference type="Proteomes" id="UP000515728">
    <property type="component" value="Chromosome"/>
</dbReference>
<evidence type="ECO:0000313" key="2">
    <source>
        <dbReference type="EMBL" id="QNG50334.1"/>
    </source>
</evidence>
<dbReference type="RefSeq" id="WP_185717096.1">
    <property type="nucleotide sequence ID" value="NZ_BAAAWI010000001.1"/>
</dbReference>
<dbReference type="Pfam" id="PF13452">
    <property type="entry name" value="FAS1_DH_region"/>
    <property type="match status" value="1"/>
</dbReference>
<dbReference type="InterPro" id="IPR029069">
    <property type="entry name" value="HotDog_dom_sf"/>
</dbReference>
<dbReference type="EMBL" id="CP060131">
    <property type="protein sequence ID" value="QNG50334.1"/>
    <property type="molecule type" value="Genomic_DNA"/>
</dbReference>
<protein>
    <submittedName>
        <fullName evidence="2">MaoC family dehydratase N-terminal domain-containing protein</fullName>
    </submittedName>
</protein>
<dbReference type="SUPFAM" id="SSF54637">
    <property type="entry name" value="Thioesterase/thiol ester dehydrase-isomerase"/>
    <property type="match status" value="1"/>
</dbReference>
<gene>
    <name evidence="2" type="ORF">H6H00_19050</name>
</gene>
<keyword evidence="3" id="KW-1185">Reference proteome</keyword>
<sequence>MAGPQWDLTFGTWEDAEAMVGAELGSFEGADEVTRADIRRRLETLALDCPLHYDEQVAKVHGYRGVVSPTAMLMTWSMPPYWRPGEARPVEGAAAYLPDYPAVHVPAPGDSLFVVRSETEYGEPVYPGDRISGVSRLQSMNRKRTAVGDGAFLVVETVYRNQDAAVVGTERVTYFRYTAQQPGQE</sequence>
<accession>A0A7G7MC23</accession>
<dbReference type="Gene3D" id="3.10.129.10">
    <property type="entry name" value="Hotdog Thioesterase"/>
    <property type="match status" value="1"/>
</dbReference>
<evidence type="ECO:0000259" key="1">
    <source>
        <dbReference type="Pfam" id="PF13452"/>
    </source>
</evidence>
<organism evidence="2 3">
    <name type="scientific">Pseudonocardia petroleophila</name>
    <dbReference type="NCBI Taxonomy" id="37331"/>
    <lineage>
        <taxon>Bacteria</taxon>
        <taxon>Bacillati</taxon>
        <taxon>Actinomycetota</taxon>
        <taxon>Actinomycetes</taxon>
        <taxon>Pseudonocardiales</taxon>
        <taxon>Pseudonocardiaceae</taxon>
        <taxon>Pseudonocardia</taxon>
    </lineage>
</organism>
<dbReference type="AlphaFoldDB" id="A0A7G7MC23"/>
<dbReference type="KEGG" id="ppel:H6H00_19050"/>
<dbReference type="InterPro" id="IPR039569">
    <property type="entry name" value="FAS1-like_DH_region"/>
</dbReference>
<feature type="domain" description="FAS1-like dehydratase" evidence="1">
    <location>
        <begin position="19"/>
        <end position="168"/>
    </location>
</feature>
<name>A0A7G7MC23_9PSEU</name>